<keyword evidence="2" id="KW-0472">Membrane</keyword>
<dbReference type="Proteomes" id="UP000183940">
    <property type="component" value="Unassembled WGS sequence"/>
</dbReference>
<dbReference type="STRING" id="1925591.BI308_18970"/>
<proteinExistence type="predicted"/>
<keyword evidence="5" id="KW-1185">Reference proteome</keyword>
<protein>
    <recommendedName>
        <fullName evidence="6">Cobalt transporter</fullName>
    </recommendedName>
</protein>
<dbReference type="AlphaFoldDB" id="A0A1L9QMU0"/>
<evidence type="ECO:0000313" key="5">
    <source>
        <dbReference type="Proteomes" id="UP000183940"/>
    </source>
</evidence>
<organism evidence="4 5">
    <name type="scientific">Roseofilum reptotaenium AO1-A</name>
    <dbReference type="NCBI Taxonomy" id="1925591"/>
    <lineage>
        <taxon>Bacteria</taxon>
        <taxon>Bacillati</taxon>
        <taxon>Cyanobacteriota</taxon>
        <taxon>Cyanophyceae</taxon>
        <taxon>Desertifilales</taxon>
        <taxon>Desertifilaceae</taxon>
        <taxon>Roseofilum</taxon>
    </lineage>
</organism>
<feature type="chain" id="PRO_5012273490" description="Cobalt transporter" evidence="3">
    <location>
        <begin position="22"/>
        <end position="111"/>
    </location>
</feature>
<keyword evidence="3" id="KW-0732">Signal</keyword>
<reference evidence="4" key="1">
    <citation type="submission" date="2016-10" db="EMBL/GenBank/DDBJ databases">
        <title>CRISPR-Cas defence system in Roseofilum reptotaenium: evidence of a bacteriophage-cyanobacterium arms race in the coral black band disease.</title>
        <authorList>
            <person name="Buerger P."/>
            <person name="Wood-Charlson E.M."/>
            <person name="Weynberg K.D."/>
            <person name="Willis B."/>
            <person name="Van Oppen M.J."/>
        </authorList>
    </citation>
    <scope>NUCLEOTIDE SEQUENCE [LARGE SCALE GENOMIC DNA]</scope>
    <source>
        <strain evidence="4">AO1-A</strain>
    </source>
</reference>
<sequence length="111" mass="11308">MKFPYFIGSVMGLAIASTAFFGVSAQACFLSKSPTQGAGENQTSAAPTSDRAEPTSASQIASSTSTHHVHDHTHITDGAKNKPVAMIAGLAGIAGFGAVGMMIKGKDSLPR</sequence>
<name>A0A1L9QMU0_9CYAN</name>
<accession>A0A1L9QMU0</accession>
<evidence type="ECO:0000256" key="3">
    <source>
        <dbReference type="SAM" id="SignalP"/>
    </source>
</evidence>
<evidence type="ECO:0000256" key="1">
    <source>
        <dbReference type="SAM" id="MobiDB-lite"/>
    </source>
</evidence>
<comment type="caution">
    <text evidence="4">The sequence shown here is derived from an EMBL/GenBank/DDBJ whole genome shotgun (WGS) entry which is preliminary data.</text>
</comment>
<evidence type="ECO:0000256" key="2">
    <source>
        <dbReference type="SAM" id="Phobius"/>
    </source>
</evidence>
<feature type="transmembrane region" description="Helical" evidence="2">
    <location>
        <begin position="84"/>
        <end position="103"/>
    </location>
</feature>
<feature type="compositionally biased region" description="Low complexity" evidence="1">
    <location>
        <begin position="55"/>
        <end position="66"/>
    </location>
</feature>
<dbReference type="PROSITE" id="PS51257">
    <property type="entry name" value="PROKAR_LIPOPROTEIN"/>
    <property type="match status" value="1"/>
</dbReference>
<feature type="compositionally biased region" description="Polar residues" evidence="1">
    <location>
        <begin position="33"/>
        <end position="47"/>
    </location>
</feature>
<dbReference type="EMBL" id="MLAW01000040">
    <property type="protein sequence ID" value="OJJ22735.1"/>
    <property type="molecule type" value="Genomic_DNA"/>
</dbReference>
<evidence type="ECO:0008006" key="6">
    <source>
        <dbReference type="Google" id="ProtNLM"/>
    </source>
</evidence>
<keyword evidence="2" id="KW-0812">Transmembrane</keyword>
<feature type="region of interest" description="Disordered" evidence="1">
    <location>
        <begin position="33"/>
        <end position="78"/>
    </location>
</feature>
<gene>
    <name evidence="4" type="ORF">BI308_18970</name>
</gene>
<keyword evidence="2" id="KW-1133">Transmembrane helix</keyword>
<evidence type="ECO:0000313" key="4">
    <source>
        <dbReference type="EMBL" id="OJJ22735.1"/>
    </source>
</evidence>
<feature type="signal peptide" evidence="3">
    <location>
        <begin position="1"/>
        <end position="21"/>
    </location>
</feature>